<dbReference type="Proteomes" id="UP000515369">
    <property type="component" value="Chromosome"/>
</dbReference>
<organism evidence="2 3">
    <name type="scientific">Spirosoma foliorum</name>
    <dbReference type="NCBI Taxonomy" id="2710596"/>
    <lineage>
        <taxon>Bacteria</taxon>
        <taxon>Pseudomonadati</taxon>
        <taxon>Bacteroidota</taxon>
        <taxon>Cytophagia</taxon>
        <taxon>Cytophagales</taxon>
        <taxon>Cytophagaceae</taxon>
        <taxon>Spirosoma</taxon>
    </lineage>
</organism>
<name>A0A7G5H1C2_9BACT</name>
<keyword evidence="1" id="KW-0812">Transmembrane</keyword>
<sequence length="133" mass="14755">MPLFMANMAYWGSFLAESFANFSAASVAKRPDWYLSMRAFYLDQWRGGSSFVLATAAFRLALQLVGWLKATACRLYVVFNLVGSLLSVLPSFSVGPLAIVTYLVSIPAFPFIIPYLMALNLLNLANHNFSTIQ</sequence>
<evidence type="ECO:0000313" key="3">
    <source>
        <dbReference type="Proteomes" id="UP000515369"/>
    </source>
</evidence>
<keyword evidence="3" id="KW-1185">Reference proteome</keyword>
<dbReference type="AlphaFoldDB" id="A0A7G5H1C2"/>
<feature type="transmembrane region" description="Helical" evidence="1">
    <location>
        <begin position="48"/>
        <end position="68"/>
    </location>
</feature>
<proteinExistence type="predicted"/>
<dbReference type="RefSeq" id="WP_182462265.1">
    <property type="nucleotide sequence ID" value="NZ_CP059732.1"/>
</dbReference>
<dbReference type="EMBL" id="CP059732">
    <property type="protein sequence ID" value="QMW04914.1"/>
    <property type="molecule type" value="Genomic_DNA"/>
</dbReference>
<keyword evidence="1" id="KW-1133">Transmembrane helix</keyword>
<keyword evidence="1" id="KW-0472">Membrane</keyword>
<protein>
    <submittedName>
        <fullName evidence="2">Uncharacterized protein</fullName>
    </submittedName>
</protein>
<evidence type="ECO:0000256" key="1">
    <source>
        <dbReference type="SAM" id="Phobius"/>
    </source>
</evidence>
<gene>
    <name evidence="2" type="ORF">H3H32_08450</name>
</gene>
<evidence type="ECO:0000313" key="2">
    <source>
        <dbReference type="EMBL" id="QMW04914.1"/>
    </source>
</evidence>
<reference evidence="2 3" key="1">
    <citation type="submission" date="2020-07" db="EMBL/GenBank/DDBJ databases">
        <title>Spirosoma foliorum sp. nov., isolated from the leaves on the Nejang mountain Korea, Republic of.</title>
        <authorList>
            <person name="Ho H."/>
            <person name="Lee Y.-J."/>
            <person name="Nurcahyanto D.-A."/>
            <person name="Kim S.-G."/>
        </authorList>
    </citation>
    <scope>NUCLEOTIDE SEQUENCE [LARGE SCALE GENOMIC DNA]</scope>
    <source>
        <strain evidence="2 3">PL0136</strain>
    </source>
</reference>
<feature type="transmembrane region" description="Helical" evidence="1">
    <location>
        <begin position="99"/>
        <end position="122"/>
    </location>
</feature>
<dbReference type="KEGG" id="sfol:H3H32_08450"/>
<feature type="transmembrane region" description="Helical" evidence="1">
    <location>
        <begin position="75"/>
        <end position="93"/>
    </location>
</feature>
<accession>A0A7G5H1C2</accession>